<evidence type="ECO:0000256" key="5">
    <source>
        <dbReference type="ARBA" id="ARBA00022989"/>
    </source>
</evidence>
<keyword evidence="5" id="KW-1133">Transmembrane helix</keyword>
<evidence type="ECO:0000256" key="2">
    <source>
        <dbReference type="ARBA" id="ARBA00009829"/>
    </source>
</evidence>
<evidence type="ECO:0000256" key="4">
    <source>
        <dbReference type="ARBA" id="ARBA00022692"/>
    </source>
</evidence>
<evidence type="ECO:0000256" key="3">
    <source>
        <dbReference type="ARBA" id="ARBA00018218"/>
    </source>
</evidence>
<dbReference type="SUPFAM" id="SSF46785">
    <property type="entry name" value="Winged helix' DNA-binding domain"/>
    <property type="match status" value="1"/>
</dbReference>
<protein>
    <recommendedName>
        <fullName evidence="3">DDRGK domain-containing protein 1</fullName>
    </recommendedName>
</protein>
<name>A0A0L8FWP9_OCTBM</name>
<dbReference type="PANTHER" id="PTHR48176">
    <property type="entry name" value="DDRGK DOMAIN-CONTAINING PROTEIN 1"/>
    <property type="match status" value="1"/>
</dbReference>
<reference evidence="7" key="1">
    <citation type="submission" date="2015-07" db="EMBL/GenBank/DDBJ databases">
        <title>MeaNS - Measles Nucleotide Surveillance Program.</title>
        <authorList>
            <person name="Tran T."/>
            <person name="Druce J."/>
        </authorList>
    </citation>
    <scope>NUCLEOTIDE SEQUENCE</scope>
    <source>
        <strain evidence="7">UCB-OBI-ISO-001</strain>
        <tissue evidence="7">Gonad</tissue>
    </source>
</reference>
<evidence type="ECO:0000256" key="6">
    <source>
        <dbReference type="ARBA" id="ARBA00023136"/>
    </source>
</evidence>
<dbReference type="GO" id="GO:0044389">
    <property type="term" value="F:ubiquitin-like protein ligase binding"/>
    <property type="evidence" value="ECO:0007669"/>
    <property type="project" value="TreeGrafter"/>
</dbReference>
<dbReference type="InterPro" id="IPR036388">
    <property type="entry name" value="WH-like_DNA-bd_sf"/>
</dbReference>
<dbReference type="Pfam" id="PF09756">
    <property type="entry name" value="DDRGK"/>
    <property type="match status" value="1"/>
</dbReference>
<dbReference type="InterPro" id="IPR050899">
    <property type="entry name" value="DDRGK_domain-containing"/>
</dbReference>
<dbReference type="OrthoDB" id="2285710at2759"/>
<dbReference type="GO" id="GO:0016020">
    <property type="term" value="C:membrane"/>
    <property type="evidence" value="ECO:0007669"/>
    <property type="project" value="UniProtKB-SubCell"/>
</dbReference>
<keyword evidence="4" id="KW-0812">Transmembrane</keyword>
<dbReference type="STRING" id="37653.A0A0L8FWP9"/>
<dbReference type="SMART" id="SM01128">
    <property type="entry name" value="DDRGK"/>
    <property type="match status" value="1"/>
</dbReference>
<comment type="subcellular location">
    <subcellularLocation>
        <location evidence="1">Membrane</location>
        <topology evidence="1">Single-pass membrane protein</topology>
    </subcellularLocation>
</comment>
<dbReference type="PANTHER" id="PTHR48176:SF1">
    <property type="entry name" value="DDRGK DOMAIN-CONTAINING PROTEIN 1"/>
    <property type="match status" value="1"/>
</dbReference>
<dbReference type="AlphaFoldDB" id="A0A0L8FWP9"/>
<dbReference type="Gene3D" id="1.10.10.10">
    <property type="entry name" value="Winged helix-like DNA-binding domain superfamily/Winged helix DNA-binding domain"/>
    <property type="match status" value="1"/>
</dbReference>
<keyword evidence="6" id="KW-0472">Membrane</keyword>
<dbReference type="EMBL" id="KQ425942">
    <property type="protein sequence ID" value="KOF68810.1"/>
    <property type="molecule type" value="Genomic_DNA"/>
</dbReference>
<gene>
    <name evidence="7" type="ORF">OCBIM_22006485mg</name>
</gene>
<evidence type="ECO:0000313" key="7">
    <source>
        <dbReference type="EMBL" id="KOF68810.1"/>
    </source>
</evidence>
<dbReference type="InterPro" id="IPR019153">
    <property type="entry name" value="DDRGK_dom-contain"/>
</dbReference>
<sequence>MLEDLAHHFSIKTQEAIDRVQCLLGDGTLTGVMDDRGKFIYITIDELQAIAKHIQQRGRVSVQDLAVSSNKLIELNPNNELAQRRLLGEASA</sequence>
<dbReference type="InterPro" id="IPR036390">
    <property type="entry name" value="WH_DNA-bd_sf"/>
</dbReference>
<accession>A0A0L8FWP9</accession>
<evidence type="ECO:0000256" key="1">
    <source>
        <dbReference type="ARBA" id="ARBA00004167"/>
    </source>
</evidence>
<comment type="similarity">
    <text evidence="2">Belongs to the DDRGK1 family.</text>
</comment>
<organism evidence="7">
    <name type="scientific">Octopus bimaculoides</name>
    <name type="common">California two-spotted octopus</name>
    <dbReference type="NCBI Taxonomy" id="37653"/>
    <lineage>
        <taxon>Eukaryota</taxon>
        <taxon>Metazoa</taxon>
        <taxon>Spiralia</taxon>
        <taxon>Lophotrochozoa</taxon>
        <taxon>Mollusca</taxon>
        <taxon>Cephalopoda</taxon>
        <taxon>Coleoidea</taxon>
        <taxon>Octopodiformes</taxon>
        <taxon>Octopoda</taxon>
        <taxon>Incirrata</taxon>
        <taxon>Octopodidae</taxon>
        <taxon>Octopus</taxon>
    </lineage>
</organism>
<proteinExistence type="inferred from homology"/>